<sequence length="514" mass="55883">MVYGVTLILDKTADDRKIRGRIKKIMQTDEEVGKVAQAVPVIIYILYKHKVLYSELVANALSFDKYAHKRTVLRVGRMRLTERSVFMHITSLFSSSVGAARLWRRKQCILSESRFDFLKDLVKALPDSSTFEAEDGAGVSSPLTVPSTKAEPPRRRPSHGITGDKDKQMGRVGREKEGFPATRVLLWAVGQSPGNVSRSGRQDGVPATSFVLVVHQCWITTESTPEITVLYSLYCCLALSNGGNRGFPLVRANVRNSAHRKRGVFFGAEYSGEFVTDGSENMDSGAVQAVERVVGAACASAEEIYKGRLNCEVQQSVEMSLFIFVIFGRSKTTSTSSGSGSKLADHLSSRTNKSTVDKKTPQFANFYKEITATADNSSNSSQPPSPIVRYAAAASKACPGLQANIKPGFQAPPENLTQSFCAIQDNAGFGFKDDPETALDLTQGSQAPKTVNSPNLNHAFHLTPNLNYQGASLSVPSNVIRTDPQPVTSDGAGFVNPLFMVVKNASSVDEDYDT</sequence>
<feature type="region of interest" description="Disordered" evidence="1">
    <location>
        <begin position="131"/>
        <end position="172"/>
    </location>
</feature>
<name>A0A7R9HM21_9NEOP</name>
<evidence type="ECO:0000313" key="2">
    <source>
        <dbReference type="EMBL" id="CAD7427441.1"/>
    </source>
</evidence>
<evidence type="ECO:0000256" key="1">
    <source>
        <dbReference type="SAM" id="MobiDB-lite"/>
    </source>
</evidence>
<feature type="compositionally biased region" description="Basic and acidic residues" evidence="1">
    <location>
        <begin position="162"/>
        <end position="172"/>
    </location>
</feature>
<dbReference type="InterPro" id="IPR009072">
    <property type="entry name" value="Histone-fold"/>
</dbReference>
<organism evidence="2">
    <name type="scientific">Timema monikensis</name>
    <dbReference type="NCBI Taxonomy" id="170555"/>
    <lineage>
        <taxon>Eukaryota</taxon>
        <taxon>Metazoa</taxon>
        <taxon>Ecdysozoa</taxon>
        <taxon>Arthropoda</taxon>
        <taxon>Hexapoda</taxon>
        <taxon>Insecta</taxon>
        <taxon>Pterygota</taxon>
        <taxon>Neoptera</taxon>
        <taxon>Polyneoptera</taxon>
        <taxon>Phasmatodea</taxon>
        <taxon>Timematodea</taxon>
        <taxon>Timematoidea</taxon>
        <taxon>Timematidae</taxon>
        <taxon>Timema</taxon>
    </lineage>
</organism>
<proteinExistence type="predicted"/>
<accession>A0A7R9HM21</accession>
<protein>
    <submittedName>
        <fullName evidence="2">Uncharacterized protein</fullName>
    </submittedName>
</protein>
<dbReference type="Gene3D" id="1.10.20.10">
    <property type="entry name" value="Histone, subunit A"/>
    <property type="match status" value="1"/>
</dbReference>
<dbReference type="EMBL" id="OB793458">
    <property type="protein sequence ID" value="CAD7427441.1"/>
    <property type="molecule type" value="Genomic_DNA"/>
</dbReference>
<reference evidence="2" key="1">
    <citation type="submission" date="2020-11" db="EMBL/GenBank/DDBJ databases">
        <authorList>
            <person name="Tran Van P."/>
        </authorList>
    </citation>
    <scope>NUCLEOTIDE SEQUENCE</scope>
</reference>
<feature type="compositionally biased region" description="Low complexity" evidence="1">
    <location>
        <begin position="331"/>
        <end position="342"/>
    </location>
</feature>
<feature type="region of interest" description="Disordered" evidence="1">
    <location>
        <begin position="331"/>
        <end position="356"/>
    </location>
</feature>
<gene>
    <name evidence="2" type="ORF">TMSB3V08_LOCUS4284</name>
</gene>
<dbReference type="AlphaFoldDB" id="A0A7R9HM21"/>
<dbReference type="GO" id="GO:0046982">
    <property type="term" value="F:protein heterodimerization activity"/>
    <property type="evidence" value="ECO:0007669"/>
    <property type="project" value="InterPro"/>
</dbReference>